<name>A0A4R6UNH2_9GAMM</name>
<dbReference type="EMBL" id="SNYM01000011">
    <property type="protein sequence ID" value="TDQ47159.1"/>
    <property type="molecule type" value="Genomic_DNA"/>
</dbReference>
<comment type="caution">
    <text evidence="2">The sequence shown here is derived from an EMBL/GenBank/DDBJ whole genome shotgun (WGS) entry which is preliminary data.</text>
</comment>
<organism evidence="2 3">
    <name type="scientific">Permianibacter aggregans</name>
    <dbReference type="NCBI Taxonomy" id="1510150"/>
    <lineage>
        <taxon>Bacteria</taxon>
        <taxon>Pseudomonadati</taxon>
        <taxon>Pseudomonadota</taxon>
        <taxon>Gammaproteobacteria</taxon>
        <taxon>Pseudomonadales</taxon>
        <taxon>Pseudomonadaceae</taxon>
        <taxon>Permianibacter</taxon>
    </lineage>
</organism>
<feature type="compositionally biased region" description="Basic and acidic residues" evidence="1">
    <location>
        <begin position="115"/>
        <end position="137"/>
    </location>
</feature>
<dbReference type="Proteomes" id="UP000295375">
    <property type="component" value="Unassembled WGS sequence"/>
</dbReference>
<dbReference type="AlphaFoldDB" id="A0A4R6UNH2"/>
<accession>A0A4R6UNH2</accession>
<evidence type="ECO:0000313" key="3">
    <source>
        <dbReference type="Proteomes" id="UP000295375"/>
    </source>
</evidence>
<keyword evidence="3" id="KW-1185">Reference proteome</keyword>
<dbReference type="RefSeq" id="WP_232475480.1">
    <property type="nucleotide sequence ID" value="NZ_CP037953.1"/>
</dbReference>
<reference evidence="2 3" key="1">
    <citation type="submission" date="2019-03" db="EMBL/GenBank/DDBJ databases">
        <title>Genomic Encyclopedia of Type Strains, Phase IV (KMG-IV): sequencing the most valuable type-strain genomes for metagenomic binning, comparative biology and taxonomic classification.</title>
        <authorList>
            <person name="Goeker M."/>
        </authorList>
    </citation>
    <scope>NUCLEOTIDE SEQUENCE [LARGE SCALE GENOMIC DNA]</scope>
    <source>
        <strain evidence="2 3">DSM 103792</strain>
    </source>
</reference>
<proteinExistence type="predicted"/>
<gene>
    <name evidence="2" type="ORF">EV696_11187</name>
</gene>
<protein>
    <recommendedName>
        <fullName evidence="4">Restriction endonuclease type IV Mrr domain-containing protein</fullName>
    </recommendedName>
</protein>
<feature type="region of interest" description="Disordered" evidence="1">
    <location>
        <begin position="115"/>
        <end position="144"/>
    </location>
</feature>
<evidence type="ECO:0000313" key="2">
    <source>
        <dbReference type="EMBL" id="TDQ47159.1"/>
    </source>
</evidence>
<evidence type="ECO:0008006" key="4">
    <source>
        <dbReference type="Google" id="ProtNLM"/>
    </source>
</evidence>
<sequence length="304" mass="34429">MAAKITPRLIELTYEAALKSFWRKEALRKFLRACHVAESHIATWSTDESKRDFLDRTFHKLQASDRGKALAYQMAKSLSEQTSFPDLRNWEDSAQKITDATKAVSELKAYLRSQDEEIRSEREREEAKARAREERQQIQRSLTDKSNLQQRLDALHPAVGTQQGGYDFQDWFYDLLDFSEIQNRRPYVSNGRQIDGSLTLDGTTYLVELKFTAGQAAATDIDSLRTKVDDKADNTMGIMVSISGYSSIAVSGASGRQTKLMLLDAMHLYMFLSGSISFSEIISRVRRHVSQTGEAYLPAADFNG</sequence>
<evidence type="ECO:0000256" key="1">
    <source>
        <dbReference type="SAM" id="MobiDB-lite"/>
    </source>
</evidence>